<name>D1NTE6_9BIFI</name>
<comment type="caution">
    <text evidence="1">The sequence shown here is derived from an EMBL/GenBank/DDBJ whole genome shotgun (WGS) entry which is preliminary data.</text>
</comment>
<proteinExistence type="predicted"/>
<reference evidence="1 2" key="1">
    <citation type="submission" date="2009-11" db="EMBL/GenBank/DDBJ databases">
        <authorList>
            <person name="Weinstock G."/>
            <person name="Sodergren E."/>
            <person name="Clifton S."/>
            <person name="Fulton L."/>
            <person name="Fulton B."/>
            <person name="Courtney L."/>
            <person name="Fronick C."/>
            <person name="Harrison M."/>
            <person name="Strong C."/>
            <person name="Farmer C."/>
            <person name="Delahaunty K."/>
            <person name="Markovic C."/>
            <person name="Hall O."/>
            <person name="Minx P."/>
            <person name="Tomlinson C."/>
            <person name="Mitreva M."/>
            <person name="Nelson J."/>
            <person name="Hou S."/>
            <person name="Wollam A."/>
            <person name="Pepin K.H."/>
            <person name="Johnson M."/>
            <person name="Bhonagiri V."/>
            <person name="Nash W.E."/>
            <person name="Warren W."/>
            <person name="Chinwalla A."/>
            <person name="Mardis E.R."/>
            <person name="Wilson R.K."/>
        </authorList>
    </citation>
    <scope>NUCLEOTIDE SEQUENCE [LARGE SCALE GENOMIC DNA]</scope>
    <source>
        <strain evidence="1 2">DSM 20093</strain>
    </source>
</reference>
<sequence length="52" mass="5852">MSIAHGHTALWPCARSMPYPWPQRFNDSAIQQCNDSMMVHQRGAQCRCTGSS</sequence>
<organism evidence="1 2">
    <name type="scientific">Bifidobacterium gallicum DSM 20093 = LMG 11596</name>
    <dbReference type="NCBI Taxonomy" id="561180"/>
    <lineage>
        <taxon>Bacteria</taxon>
        <taxon>Bacillati</taxon>
        <taxon>Actinomycetota</taxon>
        <taxon>Actinomycetes</taxon>
        <taxon>Bifidobacteriales</taxon>
        <taxon>Bifidobacteriaceae</taxon>
        <taxon>Bifidobacterium</taxon>
    </lineage>
</organism>
<dbReference type="Proteomes" id="UP000003656">
    <property type="component" value="Unassembled WGS sequence"/>
</dbReference>
<accession>D1NTE6</accession>
<evidence type="ECO:0000313" key="1">
    <source>
        <dbReference type="EMBL" id="EFA23000.1"/>
    </source>
</evidence>
<evidence type="ECO:0000313" key="2">
    <source>
        <dbReference type="Proteomes" id="UP000003656"/>
    </source>
</evidence>
<protein>
    <submittedName>
        <fullName evidence="1">Uncharacterized protein</fullName>
    </submittedName>
</protein>
<dbReference type="AlphaFoldDB" id="D1NTE6"/>
<dbReference type="EMBL" id="ABXB03000002">
    <property type="protein sequence ID" value="EFA23000.1"/>
    <property type="molecule type" value="Genomic_DNA"/>
</dbReference>
<gene>
    <name evidence="1" type="ORF">BIFGAL_03104</name>
</gene>